<evidence type="ECO:0000259" key="4">
    <source>
        <dbReference type="PROSITE" id="PS51841"/>
    </source>
</evidence>
<dbReference type="InterPro" id="IPR013783">
    <property type="entry name" value="Ig-like_fold"/>
</dbReference>
<evidence type="ECO:0000313" key="6">
    <source>
        <dbReference type="Proteomes" id="UP000821846"/>
    </source>
</evidence>
<name>A0ABX2H031_9FIRM</name>
<feature type="compositionally biased region" description="Pro residues" evidence="2">
    <location>
        <begin position="1749"/>
        <end position="1759"/>
    </location>
</feature>
<feature type="region of interest" description="Disordered" evidence="2">
    <location>
        <begin position="1729"/>
        <end position="1765"/>
    </location>
</feature>
<dbReference type="PROSITE" id="PS50853">
    <property type="entry name" value="FN3"/>
    <property type="match status" value="1"/>
</dbReference>
<dbReference type="EMBL" id="JAAWUZ010000063">
    <property type="protein sequence ID" value="NSG31184.1"/>
    <property type="molecule type" value="Genomic_DNA"/>
</dbReference>
<proteinExistence type="predicted"/>
<dbReference type="InterPro" id="IPR046780">
    <property type="entry name" value="aBig_2"/>
</dbReference>
<evidence type="ECO:0000259" key="3">
    <source>
        <dbReference type="PROSITE" id="PS50853"/>
    </source>
</evidence>
<dbReference type="CDD" id="cd00063">
    <property type="entry name" value="FN3"/>
    <property type="match status" value="1"/>
</dbReference>
<dbReference type="InterPro" id="IPR001322">
    <property type="entry name" value="Lamin_tail_dom"/>
</dbReference>
<gene>
    <name evidence="5" type="ORF">HFM93_13105</name>
</gene>
<organism evidence="5 6">
    <name type="scientific">Faecalicatena fissicatena</name>
    <dbReference type="NCBI Taxonomy" id="290055"/>
    <lineage>
        <taxon>Bacteria</taxon>
        <taxon>Bacillati</taxon>
        <taxon>Bacillota</taxon>
        <taxon>Clostridia</taxon>
        <taxon>Lachnospirales</taxon>
        <taxon>Lachnospiraceae</taxon>
        <taxon>Faecalicatena</taxon>
    </lineage>
</organism>
<dbReference type="Gene3D" id="2.160.20.110">
    <property type="match status" value="1"/>
</dbReference>
<feature type="domain" description="LTD" evidence="4">
    <location>
        <begin position="1181"/>
        <end position="1354"/>
    </location>
</feature>
<dbReference type="SMART" id="SM00060">
    <property type="entry name" value="FN3"/>
    <property type="match status" value="1"/>
</dbReference>
<dbReference type="InterPro" id="IPR013378">
    <property type="entry name" value="InlB-like_B-rpt"/>
</dbReference>
<dbReference type="Gene3D" id="2.60.40.1080">
    <property type="match status" value="1"/>
</dbReference>
<dbReference type="Gene3D" id="2.60.40.10">
    <property type="entry name" value="Immunoglobulins"/>
    <property type="match status" value="2"/>
</dbReference>
<dbReference type="PROSITE" id="PS51841">
    <property type="entry name" value="LTD"/>
    <property type="match status" value="2"/>
</dbReference>
<dbReference type="Gene3D" id="2.60.40.2700">
    <property type="match status" value="2"/>
</dbReference>
<feature type="region of interest" description="Disordered" evidence="2">
    <location>
        <begin position="1367"/>
        <end position="1387"/>
    </location>
</feature>
<dbReference type="InterPro" id="IPR042229">
    <property type="entry name" value="Listeria/Bacterioides_rpt_sf"/>
</dbReference>
<dbReference type="Pfam" id="PF20578">
    <property type="entry name" value="aBig_2"/>
    <property type="match status" value="1"/>
</dbReference>
<evidence type="ECO:0000256" key="1">
    <source>
        <dbReference type="ARBA" id="ARBA00004196"/>
    </source>
</evidence>
<evidence type="ECO:0000313" key="5">
    <source>
        <dbReference type="EMBL" id="NSG31184.1"/>
    </source>
</evidence>
<reference evidence="5 6" key="1">
    <citation type="journal article" date="2020" name="Cell Host Microbe">
        <title>Functional and Genomic Variation between Human-Derived Isolates of Lachnospiraceae Reveals Inter- and Intra-Species Diversity.</title>
        <authorList>
            <person name="Sorbara M.T."/>
            <person name="Littmann E.R."/>
            <person name="Fontana E."/>
            <person name="Moody T.U."/>
            <person name="Kohout C.E."/>
            <person name="Gjonbalaj M."/>
            <person name="Eaton V."/>
            <person name="Seok R."/>
            <person name="Leiner I.M."/>
            <person name="Pamer E.G."/>
        </authorList>
    </citation>
    <scope>NUCLEOTIDE SEQUENCE [LARGE SCALE GENOMIC DNA]</scope>
    <source>
        <strain evidence="5 6">MSK.14.16</strain>
    </source>
</reference>
<dbReference type="InterPro" id="IPR003961">
    <property type="entry name" value="FN3_dom"/>
</dbReference>
<evidence type="ECO:0000256" key="2">
    <source>
        <dbReference type="SAM" id="MobiDB-lite"/>
    </source>
</evidence>
<dbReference type="Gene3D" id="2.60.40.4270">
    <property type="entry name" value="Listeria-Bacteroides repeat domain"/>
    <property type="match status" value="1"/>
</dbReference>
<dbReference type="Pfam" id="PF09479">
    <property type="entry name" value="Flg_new"/>
    <property type="match status" value="1"/>
</dbReference>
<keyword evidence="6" id="KW-1185">Reference proteome</keyword>
<accession>A0ABX2H031</accession>
<protein>
    <submittedName>
        <fullName evidence="5">Uncharacterized protein</fullName>
    </submittedName>
</protein>
<feature type="domain" description="LTD" evidence="4">
    <location>
        <begin position="1458"/>
        <end position="1592"/>
    </location>
</feature>
<feature type="domain" description="Fibronectin type-III" evidence="3">
    <location>
        <begin position="1853"/>
        <end position="1944"/>
    </location>
</feature>
<dbReference type="Pfam" id="PF08757">
    <property type="entry name" value="CotH"/>
    <property type="match status" value="1"/>
</dbReference>
<comment type="subcellular location">
    <subcellularLocation>
        <location evidence="1">Cell envelope</location>
    </subcellularLocation>
</comment>
<dbReference type="Proteomes" id="UP000821846">
    <property type="component" value="Unassembled WGS sequence"/>
</dbReference>
<dbReference type="InterPro" id="IPR036116">
    <property type="entry name" value="FN3_sf"/>
</dbReference>
<dbReference type="SUPFAM" id="SSF49265">
    <property type="entry name" value="Fibronectin type III"/>
    <property type="match status" value="1"/>
</dbReference>
<sequence>MTNKNTCGRMKILVKNNKERVKNQEVEMKKVQKLLRRSLATGLALVMTVSSMTIVPGSWQVHAAEASGQIGISNADELKKIGKDKDYPMDGDYVLTDDIDLSGSDWTPIGGSGGSQYALVSGERVFNGTFDGAGHVISGLTIQCDGSNNSGYRISQSGLFAMLGSDDASDYAEVKNIVFTDVSISHNLGGGDTIGTLAADADGFVKIDNVAVLGGSIEVTANNGGDLIGVGGIIGQSRNNTAGVHMSNLYNAASVNVTSAVSTPPVRCGGIIGRIYQGGEIGSLTSCLNIGTVTYKGSGGYAINGYSQNTAASSNTANITGCYYLEGSGIAYTEGGSVSESDLKSEALAEKLGADYWYISKSGQVMPKVTDGKVVVPIPSPTFADGDKASSVTKDFTLPLTYAGEDGEETISWSSSNPDVITINGSRAEVKGVLADTEVTLTATTSKTQKTKMVKVTVKSDLEIEFDREYAKPGQLMKASVKNAPADTEFTYVWQKDKSTLSDSDSYTPTSADLNTFITVRASLKSTGATVAEKKIYCSKLPVVYINTKDGYGITSKETYKQATMKIQGNDSFNSTNTTLYDGGISIRGRGNSTWNMGYSKLPYKIKLDSKTNLLGFGNSKHWALLANYMDESLLRNKTSYDLSGKMGMVYLKSTNVEVILNGVYAGNYQLVGNVRIDKSRVNIHNWEDVASDAAKAIAKKEGIKGDAKDALEDYMTEHLEWITSGSLSYNGKTYQIEDYYTDLPKDSSGKIDVSGGYLFELDAYYDEVSKFHTKKNQPIMFKNPEFANTNTELFTAAQNYVQAVEDSINSEDYYTTYNGEKKHYTDLVDLDSLVRYLMLNEFYWNTETMKKSTYMYKDLGGKLFIGPVWDMDWTSNSQISAGETSNYRAWMVVTRSAEAQANSWYKTLIGDPYFVTKLYECYKENRQNFEDIVKTGGILDQQKEYLLESGNANYQAGYLMHRSTFESEVERLRTFLKNRLDWMDQQFTSVDTLLASLGKYRASSAISVTETTSAAGKVLLTAEVKNNNSIKKVGFYVNGVLGATVTVENGKAVFEVSDDLLTRTEGGLNTVQVRGMDASGNLLSGGSLSNYVDFTKAIAAEKLTGKVTVSGEAKVGAVLSAGVQDSNNSGTLSYQWMADGKAIEGANGENYTLTEAEIGKVITVAVTSSIETGSLVSAPTDAVIKEELKNDHLIINQVYGGGANDSTPVSHSFIELYNPTDNAISLEGYSIGYLSNGKSNTPQEVKLALSGSVPSHTSYLIRCEQQDTSTPDLIKFTVSKFDQEWTQTIDNKRYQITLYKGNKVEDAVSVNEGNVEGSTLSDGTISKQKAIRRIGFADTNNNTADFEVVSYKDDATAATEKYPRSLADGAWGSGETPKPDPDPTPAKLAGSVSIRGNAIVGATLYADDAGITNNTGTLSYQWMADEREIPGANSAFLSVEKGLTGKQIFVKVTSSVETGTLTSEKTAAVVEKEAQTTHLIINQVYGGGGKGKTPVSASFIELYNPTAEDIGLSGYTIEYLSGSTQKQLELTGTVTSHTSYLIKGQEEKTSADLICTIEKADQEWDLAISNKQYRILLKKGEEQIDGVSVNEEAAEGTALADPENDTIISKKKAIRRISFIDTGDNAADFEVLNYSKIPSEILDQVKPRSTADGSWGMKDIVKPEKYYTVTFDADGEKESVSVKEGEKASEKEAPQKEGYTFLGWYLEDQKYDFETPVSTDITLCAKWEKNETPTPDPLPDIDPKPEPKPNPTPDPKPTPSETIQAPQIVSVKSIAKKKMTAVQITVEAVQGATGYQIYRKKGSKVTMIGQTSGTVFLDQNPVSGTSSYYAKAIKGSLTGKEGSAKKITLPKATTKVTAKAKTDKTVVLSWKKVKGATGYLLYRSTKKNGSYQRIAVLKKGTKCTYTDKKGLKKGMKYYYRIVTVKKKTYSPAKTTKAVKIKAAKKK</sequence>
<dbReference type="InterPro" id="IPR014867">
    <property type="entry name" value="Spore_coat_CotH_CotH2/3/7"/>
</dbReference>
<comment type="caution">
    <text evidence="5">The sequence shown here is derived from an EMBL/GenBank/DDBJ whole genome shotgun (WGS) entry which is preliminary data.</text>
</comment>